<evidence type="ECO:0000259" key="8">
    <source>
        <dbReference type="Pfam" id="PF01416"/>
    </source>
</evidence>
<evidence type="ECO:0000256" key="7">
    <source>
        <dbReference type="RuleBase" id="RU003792"/>
    </source>
</evidence>
<keyword evidence="10" id="KW-1185">Reference proteome</keyword>
<dbReference type="RefSeq" id="WP_183633564.1">
    <property type="nucleotide sequence ID" value="NZ_BAABLE010000011.1"/>
</dbReference>
<dbReference type="InterPro" id="IPR020095">
    <property type="entry name" value="PsdUridine_synth_TruA_C"/>
</dbReference>
<evidence type="ECO:0000313" key="10">
    <source>
        <dbReference type="Proteomes" id="UP000561045"/>
    </source>
</evidence>
<dbReference type="InterPro" id="IPR020094">
    <property type="entry name" value="TruA/RsuA/RluB/E/F_N"/>
</dbReference>
<dbReference type="Gene3D" id="3.30.70.660">
    <property type="entry name" value="Pseudouridine synthase I, catalytic domain, C-terminal subdomain"/>
    <property type="match status" value="1"/>
</dbReference>
<comment type="similarity">
    <text evidence="1 4 7">Belongs to the tRNA pseudouridine synthase TruA family.</text>
</comment>
<dbReference type="InterPro" id="IPR020103">
    <property type="entry name" value="PsdUridine_synth_cat_dom_sf"/>
</dbReference>
<evidence type="ECO:0000256" key="6">
    <source>
        <dbReference type="PIRSR" id="PIRSR001430-2"/>
    </source>
</evidence>
<dbReference type="EC" id="5.4.99.12" evidence="4"/>
<name>A0A840BF06_9RHOO</name>
<keyword evidence="3 4" id="KW-0413">Isomerase</keyword>
<reference evidence="9 10" key="1">
    <citation type="submission" date="2020-08" db="EMBL/GenBank/DDBJ databases">
        <title>Genomic Encyclopedia of Type Strains, Phase IV (KMG-IV): sequencing the most valuable type-strain genomes for metagenomic binning, comparative biology and taxonomic classification.</title>
        <authorList>
            <person name="Goeker M."/>
        </authorList>
    </citation>
    <scope>NUCLEOTIDE SEQUENCE [LARGE SCALE GENOMIC DNA]</scope>
    <source>
        <strain evidence="9 10">DSM 106739</strain>
    </source>
</reference>
<dbReference type="InterPro" id="IPR001406">
    <property type="entry name" value="PsdUridine_synth_TruA"/>
</dbReference>
<dbReference type="GO" id="GO:0160147">
    <property type="term" value="F:tRNA pseudouridine(38-40) synthase activity"/>
    <property type="evidence" value="ECO:0007669"/>
    <property type="project" value="UniProtKB-EC"/>
</dbReference>
<dbReference type="Gene3D" id="3.30.70.580">
    <property type="entry name" value="Pseudouridine synthase I, catalytic domain, N-terminal subdomain"/>
    <property type="match status" value="1"/>
</dbReference>
<feature type="active site" description="Nucleophile" evidence="4 5">
    <location>
        <position position="51"/>
    </location>
</feature>
<gene>
    <name evidence="4" type="primary">truA</name>
    <name evidence="9" type="ORF">GGR36_001419</name>
</gene>
<dbReference type="FunFam" id="3.30.70.580:FF:000001">
    <property type="entry name" value="tRNA pseudouridine synthase A"/>
    <property type="match status" value="1"/>
</dbReference>
<dbReference type="HAMAP" id="MF_00171">
    <property type="entry name" value="TruA"/>
    <property type="match status" value="1"/>
</dbReference>
<comment type="subunit">
    <text evidence="4">Homodimer.</text>
</comment>
<comment type="function">
    <text evidence="4">Formation of pseudouridine at positions 38, 39 and 40 in the anticodon stem and loop of transfer RNAs.</text>
</comment>
<accession>A0A840BF06</accession>
<organism evidence="9 10">
    <name type="scientific">Niveibacterium umoris</name>
    <dbReference type="NCBI Taxonomy" id="1193620"/>
    <lineage>
        <taxon>Bacteria</taxon>
        <taxon>Pseudomonadati</taxon>
        <taxon>Pseudomonadota</taxon>
        <taxon>Betaproteobacteria</taxon>
        <taxon>Rhodocyclales</taxon>
        <taxon>Rhodocyclaceae</taxon>
        <taxon>Niveibacterium</taxon>
    </lineage>
</organism>
<feature type="domain" description="Pseudouridine synthase I TruA alpha/beta" evidence="8">
    <location>
        <begin position="8"/>
        <end position="102"/>
    </location>
</feature>
<evidence type="ECO:0000256" key="4">
    <source>
        <dbReference type="HAMAP-Rule" id="MF_00171"/>
    </source>
</evidence>
<dbReference type="NCBIfam" id="TIGR00071">
    <property type="entry name" value="hisT_truA"/>
    <property type="match status" value="1"/>
</dbReference>
<evidence type="ECO:0000256" key="3">
    <source>
        <dbReference type="ARBA" id="ARBA00023235"/>
    </source>
</evidence>
<feature type="binding site" evidence="4 6">
    <location>
        <position position="109"/>
    </location>
    <ligand>
        <name>substrate</name>
    </ligand>
</feature>
<dbReference type="AlphaFoldDB" id="A0A840BF06"/>
<proteinExistence type="inferred from homology"/>
<dbReference type="PANTHER" id="PTHR11142:SF0">
    <property type="entry name" value="TRNA PSEUDOURIDINE SYNTHASE-LIKE 1"/>
    <property type="match status" value="1"/>
</dbReference>
<evidence type="ECO:0000256" key="5">
    <source>
        <dbReference type="PIRSR" id="PIRSR001430-1"/>
    </source>
</evidence>
<evidence type="ECO:0000313" key="9">
    <source>
        <dbReference type="EMBL" id="MBB4012111.1"/>
    </source>
</evidence>
<dbReference type="CDD" id="cd02570">
    <property type="entry name" value="PseudoU_synth_EcTruA"/>
    <property type="match status" value="1"/>
</dbReference>
<evidence type="ECO:0000256" key="2">
    <source>
        <dbReference type="ARBA" id="ARBA00022694"/>
    </source>
</evidence>
<dbReference type="SUPFAM" id="SSF55120">
    <property type="entry name" value="Pseudouridine synthase"/>
    <property type="match status" value="1"/>
</dbReference>
<dbReference type="Proteomes" id="UP000561045">
    <property type="component" value="Unassembled WGS sequence"/>
</dbReference>
<sequence length="265" mass="28923">MRIALGLEYDGSAFCGWQTQPNGGAIQDVVERALSMIEQAPVRVQCAGRTDTGVHASSQVVHFDSGVKRPITAWVRGVNAHLPDQVVVRWAREVAEDFHARFSATARHYRYVLLSRDVRPAAASGRIGWTHWPLDLDAMQSAAALLVGEHDFSSFRAAECQAATPVRTLTQARVIRAGGCIVFEFSANAFLHHMVRNMVGALVQIGRGAREPNWITELFEARNRALAAPTFSPCGLYLCGIDYPPGLGLPGDGRVRGETFEGLLT</sequence>
<dbReference type="Pfam" id="PF01416">
    <property type="entry name" value="PseudoU_synth_1"/>
    <property type="match status" value="2"/>
</dbReference>
<evidence type="ECO:0000256" key="1">
    <source>
        <dbReference type="ARBA" id="ARBA00009375"/>
    </source>
</evidence>
<dbReference type="InterPro" id="IPR020097">
    <property type="entry name" value="PsdUridine_synth_TruA_a/b_dom"/>
</dbReference>
<dbReference type="PANTHER" id="PTHR11142">
    <property type="entry name" value="PSEUDOURIDYLATE SYNTHASE"/>
    <property type="match status" value="1"/>
</dbReference>
<dbReference type="GO" id="GO:0003723">
    <property type="term" value="F:RNA binding"/>
    <property type="evidence" value="ECO:0007669"/>
    <property type="project" value="InterPro"/>
</dbReference>
<dbReference type="EMBL" id="JACIET010000001">
    <property type="protein sequence ID" value="MBB4012111.1"/>
    <property type="molecule type" value="Genomic_DNA"/>
</dbReference>
<dbReference type="GO" id="GO:0031119">
    <property type="term" value="P:tRNA pseudouridine synthesis"/>
    <property type="evidence" value="ECO:0007669"/>
    <property type="project" value="UniProtKB-UniRule"/>
</dbReference>
<comment type="caution">
    <text evidence="9">The sequence shown here is derived from an EMBL/GenBank/DDBJ whole genome shotgun (WGS) entry which is preliminary data.</text>
</comment>
<comment type="caution">
    <text evidence="4">Lacks conserved residue(s) required for the propagation of feature annotation.</text>
</comment>
<feature type="domain" description="Pseudouridine synthase I TruA alpha/beta" evidence="8">
    <location>
        <begin position="142"/>
        <end position="244"/>
    </location>
</feature>
<comment type="catalytic activity">
    <reaction evidence="4 7">
        <text>uridine(38/39/40) in tRNA = pseudouridine(38/39/40) in tRNA</text>
        <dbReference type="Rhea" id="RHEA:22376"/>
        <dbReference type="Rhea" id="RHEA-COMP:10085"/>
        <dbReference type="Rhea" id="RHEA-COMP:10087"/>
        <dbReference type="ChEBI" id="CHEBI:65314"/>
        <dbReference type="ChEBI" id="CHEBI:65315"/>
        <dbReference type="EC" id="5.4.99.12"/>
    </reaction>
</comment>
<protein>
    <recommendedName>
        <fullName evidence="4">tRNA pseudouridine synthase A</fullName>
        <ecNumber evidence="4">5.4.99.12</ecNumber>
    </recommendedName>
    <alternativeName>
        <fullName evidence="4">tRNA pseudouridine(38-40) synthase</fullName>
    </alternativeName>
    <alternativeName>
        <fullName evidence="4">tRNA pseudouridylate synthase I</fullName>
    </alternativeName>
    <alternativeName>
        <fullName evidence="4">tRNA-uridine isomerase I</fullName>
    </alternativeName>
</protein>
<dbReference type="PIRSF" id="PIRSF001430">
    <property type="entry name" value="tRNA_psdUrid_synth"/>
    <property type="match status" value="1"/>
</dbReference>
<keyword evidence="2 4" id="KW-0819">tRNA processing</keyword>